<proteinExistence type="inferred from homology"/>
<sequence>MSIKVWPIQERPREKLLTLGSHHLSDAELIAVVLGAGTMGKTAVALARELLGEMGSLREVVNSTQATFTKTPGIGPCKYAQFQAAFEIFRRNLEIPLKRQDVFHNVDDTKIYLQAALRDCQQEKFGMLMLDSQHQLIAFRIMFTGTINSAAVYPRELVKQVMKDNAAAIILVHNHPSGVAEPSHADIRLTQEIRSAMTMIDVAVLDHFVVGDTETVSFAQRGLLN</sequence>
<dbReference type="STRING" id="589873.EP12_00265"/>
<dbReference type="OrthoDB" id="9804482at2"/>
<evidence type="ECO:0000256" key="6">
    <source>
        <dbReference type="RuleBase" id="RU003797"/>
    </source>
</evidence>
<dbReference type="KEGG" id="aal:EP13_00255"/>
<evidence type="ECO:0000313" key="8">
    <source>
        <dbReference type="EMBL" id="AIF97244.1"/>
    </source>
</evidence>
<evidence type="ECO:0000256" key="2">
    <source>
        <dbReference type="ARBA" id="ARBA00022723"/>
    </source>
</evidence>
<dbReference type="PROSITE" id="PS01302">
    <property type="entry name" value="UPF0758"/>
    <property type="match status" value="1"/>
</dbReference>
<dbReference type="Proteomes" id="UP000263517">
    <property type="component" value="Unassembled WGS sequence"/>
</dbReference>
<dbReference type="GO" id="GO:0006508">
    <property type="term" value="P:proteolysis"/>
    <property type="evidence" value="ECO:0007669"/>
    <property type="project" value="UniProtKB-KW"/>
</dbReference>
<dbReference type="AlphaFoldDB" id="A0A075NRT7"/>
<keyword evidence="3" id="KW-0378">Hydrolase</keyword>
<evidence type="ECO:0000313" key="9">
    <source>
        <dbReference type="EMBL" id="HAW77133.1"/>
    </source>
</evidence>
<reference evidence="12 13" key="2">
    <citation type="journal article" date="2018" name="Nat. Biotechnol.">
        <title>A standardized bacterial taxonomy based on genome phylogeny substantially revises the tree of life.</title>
        <authorList>
            <person name="Parks D.H."/>
            <person name="Chuvochina M."/>
            <person name="Waite D.W."/>
            <person name="Rinke C."/>
            <person name="Skarshewski A."/>
            <person name="Chaumeil P.A."/>
            <person name="Hugenholtz P."/>
        </authorList>
    </citation>
    <scope>NUCLEOTIDE SEQUENCE [LARGE SCALE GENOMIC DNA]</scope>
    <source>
        <strain evidence="10">UBA11621</strain>
        <strain evidence="9">UBA11978</strain>
    </source>
</reference>
<dbReference type="GO" id="GO:0008237">
    <property type="term" value="F:metallopeptidase activity"/>
    <property type="evidence" value="ECO:0007669"/>
    <property type="project" value="UniProtKB-KW"/>
</dbReference>
<dbReference type="Gene3D" id="3.40.140.10">
    <property type="entry name" value="Cytidine Deaminase, domain 2"/>
    <property type="match status" value="1"/>
</dbReference>
<keyword evidence="2" id="KW-0479">Metal-binding</keyword>
<dbReference type="EMBL" id="DONK01000115">
    <property type="protein sequence ID" value="HBU51144.1"/>
    <property type="molecule type" value="Genomic_DNA"/>
</dbReference>
<evidence type="ECO:0000256" key="3">
    <source>
        <dbReference type="ARBA" id="ARBA00022801"/>
    </source>
</evidence>
<organism evidence="8 11">
    <name type="scientific">Alteromonas australica</name>
    <dbReference type="NCBI Taxonomy" id="589873"/>
    <lineage>
        <taxon>Bacteria</taxon>
        <taxon>Pseudomonadati</taxon>
        <taxon>Pseudomonadota</taxon>
        <taxon>Gammaproteobacteria</taxon>
        <taxon>Alteromonadales</taxon>
        <taxon>Alteromonadaceae</taxon>
        <taxon>Alteromonas/Salinimonas group</taxon>
        <taxon>Alteromonas</taxon>
    </lineage>
</organism>
<evidence type="ECO:0000259" key="7">
    <source>
        <dbReference type="PROSITE" id="PS50249"/>
    </source>
</evidence>
<evidence type="ECO:0000313" key="12">
    <source>
        <dbReference type="Proteomes" id="UP000263517"/>
    </source>
</evidence>
<dbReference type="InterPro" id="IPR001405">
    <property type="entry name" value="UPF0758"/>
</dbReference>
<keyword evidence="5" id="KW-0482">Metalloprotease</keyword>
<dbReference type="InterPro" id="IPR037518">
    <property type="entry name" value="MPN"/>
</dbReference>
<dbReference type="KEGG" id="aaus:EP12_00265"/>
<dbReference type="SUPFAM" id="SSF102712">
    <property type="entry name" value="JAB1/MPN domain"/>
    <property type="match status" value="1"/>
</dbReference>
<dbReference type="PANTHER" id="PTHR30471">
    <property type="entry name" value="DNA REPAIR PROTEIN RADC"/>
    <property type="match status" value="1"/>
</dbReference>
<keyword evidence="4" id="KW-0862">Zinc</keyword>
<dbReference type="Pfam" id="PF04002">
    <property type="entry name" value="RadC"/>
    <property type="match status" value="1"/>
</dbReference>
<evidence type="ECO:0000256" key="1">
    <source>
        <dbReference type="ARBA" id="ARBA00022670"/>
    </source>
</evidence>
<dbReference type="PATRIC" id="fig|589873.4.peg.53"/>
<dbReference type="Proteomes" id="UP000264779">
    <property type="component" value="Unassembled WGS sequence"/>
</dbReference>
<dbReference type="RefSeq" id="WP_044055437.1">
    <property type="nucleotide sequence ID" value="NZ_CAJXAX010000010.1"/>
</dbReference>
<dbReference type="InterPro" id="IPR046778">
    <property type="entry name" value="UPF0758_N"/>
</dbReference>
<evidence type="ECO:0000313" key="10">
    <source>
        <dbReference type="EMBL" id="HBU51144.1"/>
    </source>
</evidence>
<gene>
    <name evidence="9" type="ORF">DCW74_15520</name>
    <name evidence="10" type="ORF">DEB45_07775</name>
    <name evidence="8" type="ORF">EP13_00255</name>
</gene>
<evidence type="ECO:0000313" key="11">
    <source>
        <dbReference type="Proteomes" id="UP000056090"/>
    </source>
</evidence>
<evidence type="ECO:0000256" key="5">
    <source>
        <dbReference type="ARBA" id="ARBA00023049"/>
    </source>
</evidence>
<dbReference type="CDD" id="cd08071">
    <property type="entry name" value="MPN_DUF2466"/>
    <property type="match status" value="1"/>
</dbReference>
<reference evidence="8 11" key="1">
    <citation type="submission" date="2014-06" db="EMBL/GenBank/DDBJ databases">
        <title>Genomes of Alteromonas australica, a world apart.</title>
        <authorList>
            <person name="Gonzaga A."/>
            <person name="Lopez-Perez M."/>
            <person name="Rodriguez-Valera F."/>
        </authorList>
    </citation>
    <scope>NUCLEOTIDE SEQUENCE [LARGE SCALE GENOMIC DNA]</scope>
    <source>
        <strain evidence="8 11">H 17</strain>
    </source>
</reference>
<dbReference type="eggNOG" id="COG2003">
    <property type="taxonomic scope" value="Bacteria"/>
</dbReference>
<dbReference type="NCBIfam" id="TIGR00608">
    <property type="entry name" value="radc"/>
    <property type="match status" value="1"/>
</dbReference>
<keyword evidence="1" id="KW-0645">Protease</keyword>
<accession>A0A075NRT7</accession>
<feature type="domain" description="MPN" evidence="7">
    <location>
        <begin position="102"/>
        <end position="224"/>
    </location>
</feature>
<comment type="similarity">
    <text evidence="6">Belongs to the UPF0758 family.</text>
</comment>
<dbReference type="InterPro" id="IPR010994">
    <property type="entry name" value="RuvA_2-like"/>
</dbReference>
<dbReference type="InterPro" id="IPR020891">
    <property type="entry name" value="UPF0758_CS"/>
</dbReference>
<dbReference type="PANTHER" id="PTHR30471:SF3">
    <property type="entry name" value="UPF0758 PROTEIN YEES-RELATED"/>
    <property type="match status" value="1"/>
</dbReference>
<dbReference type="GO" id="GO:0046872">
    <property type="term" value="F:metal ion binding"/>
    <property type="evidence" value="ECO:0007669"/>
    <property type="project" value="UniProtKB-KW"/>
</dbReference>
<name>A0A075NRT7_9ALTE</name>
<dbReference type="EMBL" id="DNAN01000547">
    <property type="protein sequence ID" value="HAW77133.1"/>
    <property type="molecule type" value="Genomic_DNA"/>
</dbReference>
<dbReference type="PROSITE" id="PS50249">
    <property type="entry name" value="MPN"/>
    <property type="match status" value="1"/>
</dbReference>
<dbReference type="Pfam" id="PF20582">
    <property type="entry name" value="UPF0758_N"/>
    <property type="match status" value="1"/>
</dbReference>
<dbReference type="NCBIfam" id="NF000642">
    <property type="entry name" value="PRK00024.1"/>
    <property type="match status" value="1"/>
</dbReference>
<protein>
    <submittedName>
        <fullName evidence="9">JAB domain-containing protein</fullName>
    </submittedName>
</protein>
<evidence type="ECO:0000313" key="13">
    <source>
        <dbReference type="Proteomes" id="UP000264779"/>
    </source>
</evidence>
<dbReference type="EMBL" id="CP008849">
    <property type="protein sequence ID" value="AIF97244.1"/>
    <property type="molecule type" value="Genomic_DNA"/>
</dbReference>
<dbReference type="Proteomes" id="UP000056090">
    <property type="component" value="Chromosome"/>
</dbReference>
<dbReference type="GeneID" id="78253378"/>
<evidence type="ECO:0000256" key="4">
    <source>
        <dbReference type="ARBA" id="ARBA00022833"/>
    </source>
</evidence>
<dbReference type="SUPFAM" id="SSF47781">
    <property type="entry name" value="RuvA domain 2-like"/>
    <property type="match status" value="1"/>
</dbReference>
<keyword evidence="11" id="KW-1185">Reference proteome</keyword>
<dbReference type="InterPro" id="IPR025657">
    <property type="entry name" value="RadC_JAB"/>
</dbReference>